<proteinExistence type="predicted"/>
<dbReference type="PRINTS" id="PR00033">
    <property type="entry name" value="HTHASNC"/>
</dbReference>
<reference evidence="5 6" key="1">
    <citation type="submission" date="2017-04" db="EMBL/GenBank/DDBJ databases">
        <title>Novel microbial lineages endemic to geothermal iron-oxide mats fill important gaps in the evolutionary history of Archaea.</title>
        <authorList>
            <person name="Jay Z.J."/>
            <person name="Beam J.P."/>
            <person name="Dlakic M."/>
            <person name="Rusch D.B."/>
            <person name="Kozubal M.A."/>
            <person name="Inskeep W.P."/>
        </authorList>
    </citation>
    <scope>NUCLEOTIDE SEQUENCE [LARGE SCALE GENOMIC DNA]</scope>
    <source>
        <strain evidence="5">OSP_D</strain>
    </source>
</reference>
<dbReference type="PROSITE" id="PS50956">
    <property type="entry name" value="HTH_ASNC_2"/>
    <property type="match status" value="1"/>
</dbReference>
<dbReference type="InterPro" id="IPR011991">
    <property type="entry name" value="ArsR-like_HTH"/>
</dbReference>
<dbReference type="EMBL" id="NEXC01000053">
    <property type="protein sequence ID" value="PSN82762.1"/>
    <property type="molecule type" value="Genomic_DNA"/>
</dbReference>
<name>A0A2R6A8I8_9ARCH</name>
<gene>
    <name evidence="5" type="ORF">B9Q01_07070</name>
</gene>
<dbReference type="SMART" id="SM00344">
    <property type="entry name" value="HTH_ASNC"/>
    <property type="match status" value="2"/>
</dbReference>
<evidence type="ECO:0000256" key="2">
    <source>
        <dbReference type="ARBA" id="ARBA00023125"/>
    </source>
</evidence>
<evidence type="ECO:0000256" key="1">
    <source>
        <dbReference type="ARBA" id="ARBA00023015"/>
    </source>
</evidence>
<keyword evidence="1" id="KW-0805">Transcription regulation</keyword>
<dbReference type="PANTHER" id="PTHR30154">
    <property type="entry name" value="LEUCINE-RESPONSIVE REGULATORY PROTEIN"/>
    <property type="match status" value="1"/>
</dbReference>
<dbReference type="InterPro" id="IPR036388">
    <property type="entry name" value="WH-like_DNA-bd_sf"/>
</dbReference>
<dbReference type="InterPro" id="IPR036390">
    <property type="entry name" value="WH_DNA-bd_sf"/>
</dbReference>
<dbReference type="AlphaFoldDB" id="A0A2R6A8I8"/>
<comment type="caution">
    <text evidence="5">The sequence shown here is derived from an EMBL/GenBank/DDBJ whole genome shotgun (WGS) entry which is preliminary data.</text>
</comment>
<dbReference type="GO" id="GO:0043565">
    <property type="term" value="F:sequence-specific DNA binding"/>
    <property type="evidence" value="ECO:0007669"/>
    <property type="project" value="InterPro"/>
</dbReference>
<dbReference type="InterPro" id="IPR000485">
    <property type="entry name" value="AsnC-type_HTH_dom"/>
</dbReference>
<dbReference type="GO" id="GO:0043200">
    <property type="term" value="P:response to amino acid"/>
    <property type="evidence" value="ECO:0007669"/>
    <property type="project" value="TreeGrafter"/>
</dbReference>
<dbReference type="GO" id="GO:0005829">
    <property type="term" value="C:cytosol"/>
    <property type="evidence" value="ECO:0007669"/>
    <property type="project" value="TreeGrafter"/>
</dbReference>
<keyword evidence="2" id="KW-0238">DNA-binding</keyword>
<dbReference type="PANTHER" id="PTHR30154:SF34">
    <property type="entry name" value="TRANSCRIPTIONAL REGULATOR AZLB"/>
    <property type="match status" value="1"/>
</dbReference>
<dbReference type="Pfam" id="PF13412">
    <property type="entry name" value="HTH_24"/>
    <property type="match status" value="2"/>
</dbReference>
<dbReference type="Proteomes" id="UP000240880">
    <property type="component" value="Unassembled WGS sequence"/>
</dbReference>
<dbReference type="InterPro" id="IPR019888">
    <property type="entry name" value="Tscrpt_reg_AsnC-like"/>
</dbReference>
<organism evidence="5 6">
    <name type="scientific">Candidatus Marsarchaeota G1 archaeon OSP_D</name>
    <dbReference type="NCBI Taxonomy" id="1978155"/>
    <lineage>
        <taxon>Archaea</taxon>
        <taxon>Candidatus Marsarchaeota</taxon>
        <taxon>Candidatus Marsarchaeota group 1</taxon>
    </lineage>
</organism>
<evidence type="ECO:0000259" key="4">
    <source>
        <dbReference type="PROSITE" id="PS50956"/>
    </source>
</evidence>
<protein>
    <recommendedName>
        <fullName evidence="4">HTH asnC-type domain-containing protein</fullName>
    </recommendedName>
</protein>
<dbReference type="SUPFAM" id="SSF46785">
    <property type="entry name" value="Winged helix' DNA-binding domain"/>
    <property type="match status" value="2"/>
</dbReference>
<accession>A0A2R6A8I8</accession>
<dbReference type="CDD" id="cd00090">
    <property type="entry name" value="HTH_ARSR"/>
    <property type="match status" value="1"/>
</dbReference>
<sequence length="312" mass="36163">MIQDMDQHDIQILTQLSQNARLSSEKIGRSIGLTGNAVANRIKKLVREGVIEGFRMIPKFENLEISTYAFYLENKRHSVMCGKIEELFDLPYFYTAIVCIEGSLLVFTLANSIKQAQIQERQILSILNEFEVKRRFHAEYTSIENRRTLTRLDLRIMLTLLEEPRLPVSELSKKLGVSARTVNRRLSKLIEGRDVKFTLKLQPSKIKDFIPYYLFVNLGRSSYNGTKIKLIERFKDYSIWYANFGEDKLMLSVCRRDLSEIERDLKAVERMVGCENYLSIFPSKIVYNDAPVKSALQTLYEKPPIRQISVSG</sequence>
<evidence type="ECO:0000313" key="5">
    <source>
        <dbReference type="EMBL" id="PSN82762.1"/>
    </source>
</evidence>
<dbReference type="Gene3D" id="1.10.10.10">
    <property type="entry name" value="Winged helix-like DNA-binding domain superfamily/Winged helix DNA-binding domain"/>
    <property type="match status" value="2"/>
</dbReference>
<feature type="domain" description="HTH asnC-type" evidence="4">
    <location>
        <begin position="5"/>
        <end position="84"/>
    </location>
</feature>
<evidence type="ECO:0000313" key="6">
    <source>
        <dbReference type="Proteomes" id="UP000240880"/>
    </source>
</evidence>
<keyword evidence="3" id="KW-0804">Transcription</keyword>
<evidence type="ECO:0000256" key="3">
    <source>
        <dbReference type="ARBA" id="ARBA00023163"/>
    </source>
</evidence>